<proteinExistence type="predicted"/>
<sequence>MPRIYGDFTIRFFLRFILNYAIIGRPLTELTKLNTNFVFDDKCRDAFAKLKDNLLNYPVLKLYDRNAETELHTDTSAIGIARMLLQKDDNGAKRLVYYVFKKTTEGGSKYHSARLELLAIIWNVERLRLLLIGIHFKIVTDCQSIIYLDNEKSINPQCARWFNNKRYIGHDYDVGEVIVVRAPVVATG</sequence>
<keyword evidence="2" id="KW-0808">Transferase</keyword>
<dbReference type="Pfam" id="PF17919">
    <property type="entry name" value="RT_RNaseH_2"/>
    <property type="match status" value="1"/>
</dbReference>
<evidence type="ECO:0000313" key="2">
    <source>
        <dbReference type="EMBL" id="KAK9739926.1"/>
    </source>
</evidence>
<keyword evidence="2" id="KW-0695">RNA-directed DNA polymerase</keyword>
<feature type="domain" description="Reverse transcriptase/retrotransposon-derived protein RNase H-like" evidence="1">
    <location>
        <begin position="39"/>
        <end position="138"/>
    </location>
</feature>
<dbReference type="AlphaFoldDB" id="A0AAW1M1F1"/>
<gene>
    <name evidence="2" type="ORF">QE152_g8570</name>
</gene>
<dbReference type="PANTHER" id="PTHR34072">
    <property type="entry name" value="ENZYMATIC POLYPROTEIN-RELATED"/>
    <property type="match status" value="1"/>
</dbReference>
<dbReference type="GO" id="GO:0003964">
    <property type="term" value="F:RNA-directed DNA polymerase activity"/>
    <property type="evidence" value="ECO:0007669"/>
    <property type="project" value="UniProtKB-KW"/>
</dbReference>
<dbReference type="SUPFAM" id="SSF56672">
    <property type="entry name" value="DNA/RNA polymerases"/>
    <property type="match status" value="1"/>
</dbReference>
<dbReference type="Gene3D" id="3.30.70.270">
    <property type="match status" value="1"/>
</dbReference>
<organism evidence="2 3">
    <name type="scientific">Popillia japonica</name>
    <name type="common">Japanese beetle</name>
    <dbReference type="NCBI Taxonomy" id="7064"/>
    <lineage>
        <taxon>Eukaryota</taxon>
        <taxon>Metazoa</taxon>
        <taxon>Ecdysozoa</taxon>
        <taxon>Arthropoda</taxon>
        <taxon>Hexapoda</taxon>
        <taxon>Insecta</taxon>
        <taxon>Pterygota</taxon>
        <taxon>Neoptera</taxon>
        <taxon>Endopterygota</taxon>
        <taxon>Coleoptera</taxon>
        <taxon>Polyphaga</taxon>
        <taxon>Scarabaeiformia</taxon>
        <taxon>Scarabaeidae</taxon>
        <taxon>Rutelinae</taxon>
        <taxon>Popillia</taxon>
    </lineage>
</organism>
<dbReference type="Proteomes" id="UP001458880">
    <property type="component" value="Unassembled WGS sequence"/>
</dbReference>
<dbReference type="PANTHER" id="PTHR34072:SF52">
    <property type="entry name" value="RIBONUCLEASE H"/>
    <property type="match status" value="1"/>
</dbReference>
<accession>A0AAW1M1F1</accession>
<evidence type="ECO:0000313" key="3">
    <source>
        <dbReference type="Proteomes" id="UP001458880"/>
    </source>
</evidence>
<protein>
    <submittedName>
        <fullName evidence="2">RNase H-like domain found in reverse transcriptase</fullName>
    </submittedName>
</protein>
<dbReference type="InterPro" id="IPR043502">
    <property type="entry name" value="DNA/RNA_pol_sf"/>
</dbReference>
<comment type="caution">
    <text evidence="2">The sequence shown here is derived from an EMBL/GenBank/DDBJ whole genome shotgun (WGS) entry which is preliminary data.</text>
</comment>
<dbReference type="InterPro" id="IPR043128">
    <property type="entry name" value="Rev_trsase/Diguanyl_cyclase"/>
</dbReference>
<dbReference type="InterPro" id="IPR041577">
    <property type="entry name" value="RT_RNaseH_2"/>
</dbReference>
<evidence type="ECO:0000259" key="1">
    <source>
        <dbReference type="Pfam" id="PF17919"/>
    </source>
</evidence>
<keyword evidence="3" id="KW-1185">Reference proteome</keyword>
<keyword evidence="2" id="KW-0548">Nucleotidyltransferase</keyword>
<reference evidence="2 3" key="1">
    <citation type="journal article" date="2024" name="BMC Genomics">
        <title>De novo assembly and annotation of Popillia japonica's genome with initial clues to its potential as an invasive pest.</title>
        <authorList>
            <person name="Cucini C."/>
            <person name="Boschi S."/>
            <person name="Funari R."/>
            <person name="Cardaioli E."/>
            <person name="Iannotti N."/>
            <person name="Marturano G."/>
            <person name="Paoli F."/>
            <person name="Bruttini M."/>
            <person name="Carapelli A."/>
            <person name="Frati F."/>
            <person name="Nardi F."/>
        </authorList>
    </citation>
    <scope>NUCLEOTIDE SEQUENCE [LARGE SCALE GENOMIC DNA]</scope>
    <source>
        <strain evidence="2">DMR45628</strain>
    </source>
</reference>
<dbReference type="EMBL" id="JASPKY010000069">
    <property type="protein sequence ID" value="KAK9739926.1"/>
    <property type="molecule type" value="Genomic_DNA"/>
</dbReference>
<name>A0AAW1M1F1_POPJA</name>